<dbReference type="EMBL" id="LSSN01002708">
    <property type="protein sequence ID" value="OMJ15354.1"/>
    <property type="molecule type" value="Genomic_DNA"/>
</dbReference>
<dbReference type="STRING" id="133412.A0A1R1XL58"/>
<evidence type="ECO:0000313" key="2">
    <source>
        <dbReference type="Proteomes" id="UP000187283"/>
    </source>
</evidence>
<dbReference type="GO" id="GO:0000796">
    <property type="term" value="C:condensin complex"/>
    <property type="evidence" value="ECO:0007669"/>
    <property type="project" value="InterPro"/>
</dbReference>
<evidence type="ECO:0000313" key="1">
    <source>
        <dbReference type="EMBL" id="OMJ15354.1"/>
    </source>
</evidence>
<dbReference type="PANTHER" id="PTHR14418:SF5">
    <property type="entry name" value="CONDENSIN COMPLEX SUBUNIT 3"/>
    <property type="match status" value="1"/>
</dbReference>
<dbReference type="AlphaFoldDB" id="A0A1R1XL58"/>
<accession>A0A1R1XL58</accession>
<dbReference type="OrthoDB" id="27187at2759"/>
<keyword evidence="2" id="KW-1185">Reference proteome</keyword>
<dbReference type="InterPro" id="IPR027165">
    <property type="entry name" value="CND3"/>
</dbReference>
<dbReference type="Proteomes" id="UP000187283">
    <property type="component" value="Unassembled WGS sequence"/>
</dbReference>
<organism evidence="1 2">
    <name type="scientific">Smittium culicis</name>
    <dbReference type="NCBI Taxonomy" id="133412"/>
    <lineage>
        <taxon>Eukaryota</taxon>
        <taxon>Fungi</taxon>
        <taxon>Fungi incertae sedis</taxon>
        <taxon>Zoopagomycota</taxon>
        <taxon>Kickxellomycotina</taxon>
        <taxon>Harpellomycetes</taxon>
        <taxon>Harpellales</taxon>
        <taxon>Legeriomycetaceae</taxon>
        <taxon>Smittium</taxon>
    </lineage>
</organism>
<dbReference type="PANTHER" id="PTHR14418">
    <property type="entry name" value="CONDENSIN COMPLEX SUBUNIT 3-RELATED"/>
    <property type="match status" value="1"/>
</dbReference>
<sequence>MKGSYSSQDVEKDLERILNSAQKSGSLHQRSIIELRKIQENKRTDNGVGEVQEFESVFTEEFMKKLDLALSVKKKEPAVERILKFIVSFIHYGYKKEEEFIPASNKMDTDDVFDDDSPANSQEHVGTLTSRFTEDIILNLLRGFLSKEKMVRLRCCQLVSMLVVLLKDI</sequence>
<protein>
    <submittedName>
        <fullName evidence="1">Uncharacterized protein</fullName>
    </submittedName>
</protein>
<dbReference type="GO" id="GO:0000793">
    <property type="term" value="C:condensed chromosome"/>
    <property type="evidence" value="ECO:0007669"/>
    <property type="project" value="TreeGrafter"/>
</dbReference>
<proteinExistence type="predicted"/>
<comment type="caution">
    <text evidence="1">The sequence shown here is derived from an EMBL/GenBank/DDBJ whole genome shotgun (WGS) entry which is preliminary data.</text>
</comment>
<feature type="non-terminal residue" evidence="1">
    <location>
        <position position="169"/>
    </location>
</feature>
<dbReference type="GO" id="GO:0007076">
    <property type="term" value="P:mitotic chromosome condensation"/>
    <property type="evidence" value="ECO:0007669"/>
    <property type="project" value="InterPro"/>
</dbReference>
<name>A0A1R1XL58_9FUNG</name>
<gene>
    <name evidence="1" type="ORF">AYI70_g7331</name>
</gene>
<reference evidence="1 2" key="1">
    <citation type="submission" date="2017-01" db="EMBL/GenBank/DDBJ databases">
        <authorList>
            <person name="Mah S.A."/>
            <person name="Swanson W.J."/>
            <person name="Moy G.W."/>
            <person name="Vacquier V.D."/>
        </authorList>
    </citation>
    <scope>NUCLEOTIDE SEQUENCE [LARGE SCALE GENOMIC DNA]</scope>
    <source>
        <strain evidence="1 2">GSMNP</strain>
    </source>
</reference>